<dbReference type="GO" id="GO:0051301">
    <property type="term" value="P:cell division"/>
    <property type="evidence" value="ECO:0007669"/>
    <property type="project" value="UniProtKB-KW"/>
</dbReference>
<keyword evidence="7" id="KW-0159">Chromosome partition</keyword>
<keyword evidence="6 13" id="KW-0547">Nucleotide-binding</keyword>
<feature type="transmembrane region" description="Helical" evidence="15">
    <location>
        <begin position="54"/>
        <end position="75"/>
    </location>
</feature>
<dbReference type="InterPro" id="IPR027417">
    <property type="entry name" value="P-loop_NTPase"/>
</dbReference>
<evidence type="ECO:0000256" key="8">
    <source>
        <dbReference type="ARBA" id="ARBA00022840"/>
    </source>
</evidence>
<evidence type="ECO:0000256" key="15">
    <source>
        <dbReference type="SAM" id="Phobius"/>
    </source>
</evidence>
<feature type="transmembrane region" description="Helical" evidence="15">
    <location>
        <begin position="145"/>
        <end position="168"/>
    </location>
</feature>
<evidence type="ECO:0000256" key="7">
    <source>
        <dbReference type="ARBA" id="ARBA00022829"/>
    </source>
</evidence>
<dbReference type="InterPro" id="IPR036388">
    <property type="entry name" value="WH-like_DNA-bd_sf"/>
</dbReference>
<dbReference type="SUPFAM" id="SSF46785">
    <property type="entry name" value="Winged helix' DNA-binding domain"/>
    <property type="match status" value="1"/>
</dbReference>
<organism evidence="17 18">
    <name type="scientific">Candidatus Kapaibacterium thiocyanatum</name>
    <dbReference type="NCBI Taxonomy" id="1895771"/>
    <lineage>
        <taxon>Bacteria</taxon>
        <taxon>Pseudomonadati</taxon>
        <taxon>Candidatus Kapaibacteriota</taxon>
        <taxon>Candidatus Kapaibacteriia</taxon>
        <taxon>Candidatus Kapaibacteriales</taxon>
        <taxon>Candidatus Kapaibacteriaceae</taxon>
        <taxon>Candidatus Kapaibacterium</taxon>
    </lineage>
</organism>
<comment type="subcellular location">
    <subcellularLocation>
        <location evidence="1">Cell membrane</location>
        <topology evidence="1">Multi-pass membrane protein</topology>
    </subcellularLocation>
</comment>
<dbReference type="PANTHER" id="PTHR22683:SF41">
    <property type="entry name" value="DNA TRANSLOCASE FTSK"/>
    <property type="match status" value="1"/>
</dbReference>
<feature type="region of interest" description="Disordered" evidence="14">
    <location>
        <begin position="228"/>
        <end position="308"/>
    </location>
</feature>
<evidence type="ECO:0000256" key="2">
    <source>
        <dbReference type="ARBA" id="ARBA00006474"/>
    </source>
</evidence>
<evidence type="ECO:0000313" key="17">
    <source>
        <dbReference type="EMBL" id="OJX59428.1"/>
    </source>
</evidence>
<keyword evidence="3" id="KW-1003">Cell membrane</keyword>
<dbReference type="EMBL" id="MKVH01000013">
    <property type="protein sequence ID" value="OJX59428.1"/>
    <property type="molecule type" value="Genomic_DNA"/>
</dbReference>
<feature type="transmembrane region" description="Helical" evidence="15">
    <location>
        <begin position="96"/>
        <end position="116"/>
    </location>
</feature>
<accession>A0A1M3L2I6</accession>
<evidence type="ECO:0000259" key="16">
    <source>
        <dbReference type="PROSITE" id="PS50901"/>
    </source>
</evidence>
<dbReference type="GO" id="GO:0005886">
    <property type="term" value="C:plasma membrane"/>
    <property type="evidence" value="ECO:0007669"/>
    <property type="project" value="UniProtKB-SubCell"/>
</dbReference>
<dbReference type="PANTHER" id="PTHR22683">
    <property type="entry name" value="SPORULATION PROTEIN RELATED"/>
    <property type="match status" value="1"/>
</dbReference>
<feature type="compositionally biased region" description="Acidic residues" evidence="14">
    <location>
        <begin position="338"/>
        <end position="357"/>
    </location>
</feature>
<keyword evidence="9 15" id="KW-1133">Transmembrane helix</keyword>
<evidence type="ECO:0000256" key="13">
    <source>
        <dbReference type="PROSITE-ProRule" id="PRU00289"/>
    </source>
</evidence>
<feature type="compositionally biased region" description="Pro residues" evidence="14">
    <location>
        <begin position="273"/>
        <end position="283"/>
    </location>
</feature>
<dbReference type="Pfam" id="PF13491">
    <property type="entry name" value="FtsK_4TM"/>
    <property type="match status" value="1"/>
</dbReference>
<keyword evidence="11 15" id="KW-0472">Membrane</keyword>
<evidence type="ECO:0000256" key="9">
    <source>
        <dbReference type="ARBA" id="ARBA00022989"/>
    </source>
</evidence>
<feature type="region of interest" description="Disordered" evidence="14">
    <location>
        <begin position="323"/>
        <end position="360"/>
    </location>
</feature>
<feature type="transmembrane region" description="Helical" evidence="15">
    <location>
        <begin position="122"/>
        <end position="138"/>
    </location>
</feature>
<evidence type="ECO:0000313" key="18">
    <source>
        <dbReference type="Proteomes" id="UP000184233"/>
    </source>
</evidence>
<evidence type="ECO:0000256" key="11">
    <source>
        <dbReference type="ARBA" id="ARBA00023136"/>
    </source>
</evidence>
<dbReference type="Pfam" id="PF01580">
    <property type="entry name" value="FtsK_SpoIIIE"/>
    <property type="match status" value="1"/>
</dbReference>
<proteinExistence type="inferred from homology"/>
<dbReference type="PROSITE" id="PS50901">
    <property type="entry name" value="FTSK"/>
    <property type="match status" value="1"/>
</dbReference>
<dbReference type="Pfam" id="PF09397">
    <property type="entry name" value="FtsK_gamma"/>
    <property type="match status" value="1"/>
</dbReference>
<dbReference type="SUPFAM" id="SSF52540">
    <property type="entry name" value="P-loop containing nucleoside triphosphate hydrolases"/>
    <property type="match status" value="1"/>
</dbReference>
<dbReference type="InterPro" id="IPR002543">
    <property type="entry name" value="FtsK_dom"/>
</dbReference>
<evidence type="ECO:0000256" key="3">
    <source>
        <dbReference type="ARBA" id="ARBA00022475"/>
    </source>
</evidence>
<dbReference type="GO" id="GO:0005524">
    <property type="term" value="F:ATP binding"/>
    <property type="evidence" value="ECO:0007669"/>
    <property type="project" value="UniProtKB-UniRule"/>
</dbReference>
<evidence type="ECO:0000256" key="6">
    <source>
        <dbReference type="ARBA" id="ARBA00022741"/>
    </source>
</evidence>
<dbReference type="GO" id="GO:0003677">
    <property type="term" value="F:DNA binding"/>
    <property type="evidence" value="ECO:0007669"/>
    <property type="project" value="UniProtKB-KW"/>
</dbReference>
<feature type="domain" description="FtsK" evidence="16">
    <location>
        <begin position="556"/>
        <end position="763"/>
    </location>
</feature>
<dbReference type="InterPro" id="IPR025199">
    <property type="entry name" value="FtsK_4TM"/>
</dbReference>
<dbReference type="InterPro" id="IPR041027">
    <property type="entry name" value="FtsK_alpha"/>
</dbReference>
<keyword evidence="10" id="KW-0238">DNA-binding</keyword>
<evidence type="ECO:0000256" key="12">
    <source>
        <dbReference type="ARBA" id="ARBA00023306"/>
    </source>
</evidence>
<gene>
    <name evidence="17" type="ORF">BGO89_02705</name>
</gene>
<dbReference type="Proteomes" id="UP000184233">
    <property type="component" value="Unassembled WGS sequence"/>
</dbReference>
<name>A0A1M3L2I6_9BACT</name>
<comment type="similarity">
    <text evidence="2">Belongs to the FtsK/SpoIIIE/SftA family.</text>
</comment>
<dbReference type="STRING" id="1895771.BGO89_02705"/>
<reference evidence="17 18" key="1">
    <citation type="submission" date="2016-09" db="EMBL/GenBank/DDBJ databases">
        <title>Genome-resolved meta-omics ties microbial dynamics to process performance in biotechnology for thiocyanate degradation.</title>
        <authorList>
            <person name="Kantor R.S."/>
            <person name="Huddy R.J."/>
            <person name="Iyer R."/>
            <person name="Thomas B.C."/>
            <person name="Brown C.T."/>
            <person name="Anantharaman K."/>
            <person name="Tringe S."/>
            <person name="Hettich R.L."/>
            <person name="Harrison S.T."/>
            <person name="Banfield J.F."/>
        </authorList>
    </citation>
    <scope>NUCLEOTIDE SEQUENCE [LARGE SCALE GENOMIC DNA]</scope>
    <source>
        <strain evidence="17">59-99</strain>
    </source>
</reference>
<dbReference type="GO" id="GO:0007059">
    <property type="term" value="P:chromosome segregation"/>
    <property type="evidence" value="ECO:0007669"/>
    <property type="project" value="UniProtKB-KW"/>
</dbReference>
<dbReference type="Gene3D" id="3.30.980.40">
    <property type="match status" value="1"/>
</dbReference>
<evidence type="ECO:0000256" key="4">
    <source>
        <dbReference type="ARBA" id="ARBA00022618"/>
    </source>
</evidence>
<dbReference type="AlphaFoldDB" id="A0A1M3L2I6"/>
<sequence length="909" mass="99020">MLIALLSYTTHDEANAQLTLRDMIGVIRGDEDLRVRFETTHNWLGLLGAVLAHWMYTSTIGVWSICIPVLMLFWARALFTHQRLGPLLTRRSIATIGTATLLSAFVGTLQLVPWMFTIDREWAGAIGQFIAGVISQFIGTAGSAVVLLAALAFASVIGFEINVGTLGVRLRLLVSTMKDRFARHNVSAAGDDDAGDDILTDEATMAAPVSDRDDNDFIKVDKSAGGAVLKPLGTDAKPSRQRNDEEPAEIIRRNAGPQAGTPLAPSVRIVRPLPKPPATPPPVDEGVEEPLEQHEAATPSAEQPEQPNILDMDLVQRRLSALHPNKSISVQPPSTDAGEVDEDVTDEDEQDDDESVVEEATGYVENGRGAEAEEEPQPPPVVPQRERIQVQRPLTVMVEQPAGKEPEMALPGNALYDEEIRFQPPTISLLVQTDESSEVDDSELQENARILQEKLETFRIRIENLTVQPGPVVTQYEFVPAAGIKVSQIESLADDIALALKAQGVRIIAPIPGRGTVGIEIPNHKPAIVRFSSIIKSPKYHNPDIKLPIAMGKTVVGEVYCADLTKMPHLLIAGATGKGKSVGINTIIASLLYKMHPRDLKFVIIDPKRVEMNLYASLKHHFMAVSPDIDETIITSPQNAVAVLKSVVEEMQQRFSLLAAAGQRNINDYNSRVKDGKLTDKGGITHRPMPYIVVIIDELADLMMTAGKEVEEPICRLAQLARAVGIHCIVATQRPSVDVVTGLIKANFPARIAYQVSSRIDSRTIIDGSGAEHLIGNGDMLFAPGNTPKPIRMQNAFISTEEVEELCDWIGRQKGYSTPYMLPSISNKRGGGHGSDGGDRDVLFEDAARIFIQLQQASVSTLQRRLKVGYARAARIVDELEMAGIVGPPDGAKGRQVLLDSEAELEAYL</sequence>
<dbReference type="InterPro" id="IPR036390">
    <property type="entry name" value="WH_DNA-bd_sf"/>
</dbReference>
<feature type="compositionally biased region" description="Basic and acidic residues" evidence="14">
    <location>
        <begin position="237"/>
        <end position="252"/>
    </location>
</feature>
<comment type="caution">
    <text evidence="17">The sequence shown here is derived from an EMBL/GenBank/DDBJ whole genome shotgun (WGS) entry which is preliminary data.</text>
</comment>
<keyword evidence="4" id="KW-0132">Cell division</keyword>
<protein>
    <recommendedName>
        <fullName evidence="16">FtsK domain-containing protein</fullName>
    </recommendedName>
</protein>
<keyword evidence="5 15" id="KW-0812">Transmembrane</keyword>
<dbReference type="Gene3D" id="1.10.10.10">
    <property type="entry name" value="Winged helix-like DNA-binding domain superfamily/Winged helix DNA-binding domain"/>
    <property type="match status" value="1"/>
</dbReference>
<dbReference type="InterPro" id="IPR018541">
    <property type="entry name" value="Ftsk_gamma"/>
</dbReference>
<feature type="binding site" evidence="13">
    <location>
        <begin position="574"/>
        <end position="581"/>
    </location>
    <ligand>
        <name>ATP</name>
        <dbReference type="ChEBI" id="CHEBI:30616"/>
    </ligand>
</feature>
<evidence type="ECO:0000256" key="14">
    <source>
        <dbReference type="SAM" id="MobiDB-lite"/>
    </source>
</evidence>
<dbReference type="Gene3D" id="3.40.50.300">
    <property type="entry name" value="P-loop containing nucleotide triphosphate hydrolases"/>
    <property type="match status" value="1"/>
</dbReference>
<keyword evidence="12" id="KW-0131">Cell cycle</keyword>
<evidence type="ECO:0000256" key="5">
    <source>
        <dbReference type="ARBA" id="ARBA00022692"/>
    </source>
</evidence>
<dbReference type="Pfam" id="PF17854">
    <property type="entry name" value="FtsK_alpha"/>
    <property type="match status" value="1"/>
</dbReference>
<keyword evidence="8 13" id="KW-0067">ATP-binding</keyword>
<evidence type="ECO:0000256" key="1">
    <source>
        <dbReference type="ARBA" id="ARBA00004651"/>
    </source>
</evidence>
<evidence type="ECO:0000256" key="10">
    <source>
        <dbReference type="ARBA" id="ARBA00023125"/>
    </source>
</evidence>
<dbReference type="InterPro" id="IPR050206">
    <property type="entry name" value="FtsK/SpoIIIE/SftA"/>
</dbReference>
<dbReference type="SMART" id="SM00843">
    <property type="entry name" value="Ftsk_gamma"/>
    <property type="match status" value="1"/>
</dbReference>